<evidence type="ECO:0000256" key="2">
    <source>
        <dbReference type="ARBA" id="ARBA00022448"/>
    </source>
</evidence>
<sequence>MSQERLFRKLINRYLIDGLSGMALGLFSTLIVGLIIKQIGAGIGGTTGGVLLQVGGMALAMTGAGIGVGVSHKLGAPNLIIYASAVTGMFGAFAGKILAGSVFVGRAVHLAGPGEPLGAFIAVLAGIEVGRRVFGRTRLDIIITPMVTLISGGIIALLIGPPISTFMTYLGEIILFATHQQPFVMGVIISVCMGIFLTLPISSAAISIILGLKGLAAGAATAGCAAQMVGFAVASYRENKANGLFAQGLGTSMLQMPNIVKNPRIWIPAIAASAITGPIATVLFGMENNPSGGGMGTSGLVGQIMTWNTMIGTQHPAILFVKIALIHFIFPAAIAYGVSEYLRRIGWIKPGDMWLEP</sequence>
<evidence type="ECO:0000313" key="11">
    <source>
        <dbReference type="Proteomes" id="UP000507962"/>
    </source>
</evidence>
<keyword evidence="10" id="KW-0808">Transferase</keyword>
<evidence type="ECO:0000256" key="6">
    <source>
        <dbReference type="ARBA" id="ARBA00022989"/>
    </source>
</evidence>
<evidence type="ECO:0000256" key="5">
    <source>
        <dbReference type="ARBA" id="ARBA00022692"/>
    </source>
</evidence>
<comment type="subcellular location">
    <subcellularLocation>
        <location evidence="1">Cell membrane</location>
        <topology evidence="1">Multi-pass membrane protein</topology>
    </subcellularLocation>
</comment>
<evidence type="ECO:0000256" key="3">
    <source>
        <dbReference type="ARBA" id="ARBA00022475"/>
    </source>
</evidence>
<feature type="transmembrane region" description="Helical" evidence="8">
    <location>
        <begin position="141"/>
        <end position="163"/>
    </location>
</feature>
<evidence type="ECO:0000256" key="7">
    <source>
        <dbReference type="ARBA" id="ARBA00023136"/>
    </source>
</evidence>
<feature type="domain" description="Phosphotransferase system EIIC" evidence="9">
    <location>
        <begin position="18"/>
        <end position="353"/>
    </location>
</feature>
<reference evidence="10 11" key="1">
    <citation type="submission" date="2019-03" db="EMBL/GenBank/DDBJ databases">
        <authorList>
            <person name="Nijsse B."/>
        </authorList>
    </citation>
    <scope>NUCLEOTIDE SEQUENCE [LARGE SCALE GENOMIC DNA]</scope>
    <source>
        <strain evidence="10">Desulfoluna butyratoxydans MSL71</strain>
    </source>
</reference>
<proteinExistence type="predicted"/>
<organism evidence="10 11">
    <name type="scientific">Desulfoluna butyratoxydans</name>
    <dbReference type="NCBI Taxonomy" id="231438"/>
    <lineage>
        <taxon>Bacteria</taxon>
        <taxon>Pseudomonadati</taxon>
        <taxon>Thermodesulfobacteriota</taxon>
        <taxon>Desulfobacteria</taxon>
        <taxon>Desulfobacterales</taxon>
        <taxon>Desulfolunaceae</taxon>
        <taxon>Desulfoluna</taxon>
    </lineage>
</organism>
<evidence type="ECO:0000256" key="4">
    <source>
        <dbReference type="ARBA" id="ARBA00022597"/>
    </source>
</evidence>
<keyword evidence="7 8" id="KW-0472">Membrane</keyword>
<feature type="transmembrane region" description="Helical" evidence="8">
    <location>
        <begin position="116"/>
        <end position="134"/>
    </location>
</feature>
<keyword evidence="6 8" id="KW-1133">Transmembrane helix</keyword>
<dbReference type="AlphaFoldDB" id="A0A4U8YRY1"/>
<evidence type="ECO:0000256" key="1">
    <source>
        <dbReference type="ARBA" id="ARBA00004651"/>
    </source>
</evidence>
<dbReference type="RefSeq" id="WP_180138717.1">
    <property type="nucleotide sequence ID" value="NZ_CAADHO010000002.1"/>
</dbReference>
<feature type="transmembrane region" description="Helical" evidence="8">
    <location>
        <begin position="317"/>
        <end position="339"/>
    </location>
</feature>
<evidence type="ECO:0000259" key="9">
    <source>
        <dbReference type="Pfam" id="PF13303"/>
    </source>
</evidence>
<gene>
    <name evidence="10" type="ORF">MSL71_16770</name>
</gene>
<keyword evidence="5 8" id="KW-0812">Transmembrane</keyword>
<keyword evidence="3" id="KW-1003">Cell membrane</keyword>
<dbReference type="EMBL" id="CAADHO010000002">
    <property type="protein sequence ID" value="VFQ44033.1"/>
    <property type="molecule type" value="Genomic_DNA"/>
</dbReference>
<keyword evidence="4" id="KW-0762">Sugar transport</keyword>
<evidence type="ECO:0000313" key="10">
    <source>
        <dbReference type="EMBL" id="VFQ44033.1"/>
    </source>
</evidence>
<feature type="transmembrane region" description="Helical" evidence="8">
    <location>
        <begin position="80"/>
        <end position="104"/>
    </location>
</feature>
<accession>A0A4U8YRY1</accession>
<dbReference type="GO" id="GO:0005886">
    <property type="term" value="C:plasma membrane"/>
    <property type="evidence" value="ECO:0007669"/>
    <property type="project" value="UniProtKB-SubCell"/>
</dbReference>
<protein>
    <submittedName>
        <fullName evidence="10">Phosphotransferase system eiic</fullName>
    </submittedName>
</protein>
<dbReference type="InterPro" id="IPR003352">
    <property type="entry name" value="PTS_EIIC"/>
</dbReference>
<evidence type="ECO:0000256" key="8">
    <source>
        <dbReference type="SAM" id="Phobius"/>
    </source>
</evidence>
<dbReference type="GO" id="GO:0008982">
    <property type="term" value="F:protein-N(PI)-phosphohistidine-sugar phosphotransferase activity"/>
    <property type="evidence" value="ECO:0007669"/>
    <property type="project" value="InterPro"/>
</dbReference>
<dbReference type="GO" id="GO:0009401">
    <property type="term" value="P:phosphoenolpyruvate-dependent sugar phosphotransferase system"/>
    <property type="evidence" value="ECO:0007669"/>
    <property type="project" value="InterPro"/>
</dbReference>
<feature type="transmembrane region" description="Helical" evidence="8">
    <location>
        <begin position="14"/>
        <end position="36"/>
    </location>
</feature>
<name>A0A4U8YRY1_9BACT</name>
<feature type="transmembrane region" description="Helical" evidence="8">
    <location>
        <begin position="48"/>
        <end position="68"/>
    </location>
</feature>
<dbReference type="Proteomes" id="UP000507962">
    <property type="component" value="Unassembled WGS sequence"/>
</dbReference>
<keyword evidence="11" id="KW-1185">Reference proteome</keyword>
<feature type="transmembrane region" description="Helical" evidence="8">
    <location>
        <begin position="265"/>
        <end position="286"/>
    </location>
</feature>
<feature type="transmembrane region" description="Helical" evidence="8">
    <location>
        <begin position="183"/>
        <end position="210"/>
    </location>
</feature>
<dbReference type="Pfam" id="PF13303">
    <property type="entry name" value="PTS_EIIC_2"/>
    <property type="match status" value="1"/>
</dbReference>
<keyword evidence="2" id="KW-0813">Transport</keyword>